<evidence type="ECO:0000256" key="1">
    <source>
        <dbReference type="SAM" id="MobiDB-lite"/>
    </source>
</evidence>
<feature type="signal peptide" evidence="3">
    <location>
        <begin position="1"/>
        <end position="35"/>
    </location>
</feature>
<comment type="caution">
    <text evidence="4">The sequence shown here is derived from an EMBL/GenBank/DDBJ whole genome shotgun (WGS) entry which is preliminary data.</text>
</comment>
<feature type="region of interest" description="Disordered" evidence="1">
    <location>
        <begin position="301"/>
        <end position="322"/>
    </location>
</feature>
<keyword evidence="2" id="KW-0472">Membrane</keyword>
<evidence type="ECO:0008006" key="6">
    <source>
        <dbReference type="Google" id="ProtNLM"/>
    </source>
</evidence>
<evidence type="ECO:0000256" key="2">
    <source>
        <dbReference type="SAM" id="Phobius"/>
    </source>
</evidence>
<keyword evidence="2" id="KW-1133">Transmembrane helix</keyword>
<dbReference type="AlphaFoldDB" id="A0A2I1PCT7"/>
<dbReference type="PROSITE" id="PS51318">
    <property type="entry name" value="TAT"/>
    <property type="match status" value="1"/>
</dbReference>
<dbReference type="Proteomes" id="UP000234206">
    <property type="component" value="Unassembled WGS sequence"/>
</dbReference>
<proteinExistence type="predicted"/>
<feature type="region of interest" description="Disordered" evidence="1">
    <location>
        <begin position="465"/>
        <end position="492"/>
    </location>
</feature>
<sequence>MAPAVRRLTRRGLRLGVALAAVGGALLPSALPAPAATAAHLPSSSVTGRHLPAEAAADRPPVDLRVDEVAPGWVTGGHDVRLTASLTAADTEVTDLRVTLSTAAPLDSRKEVTAWLDAGGGERRREQVRSAGRLSIGASREVALDLTSPTVDRPRVLPVSVAVSGVVDGERRLLDVQRTVVPVLPEGGVDRTTARVGWAVGATAPLSAALLDEEDDERRAAWTRALDLSGSVAAATDLGDRVTPVVDPAVVPHLSGDRADALGTSRDGAWRLVRHAVDPLDVDPARESLWRHATAPQEGVERPLVLDLSSSSGRQGSDDPRLHRLVDATAEDTVVLAPSGFRGEDTASGRDAAADPGNWWRGHRVGWVDQASSHHLGEQESAPQGDAGGRALPGQALLGLTLLADETREAHGADPGQVPDLVLAPDPARVDAAALRHAVDLATSAPWLQSVPAAEMLACTRDCPTEAPEGTASWPAIEPRTPRPSPPAELPSVTGDAAALAEVVDRGPTDLLRDGPLAQLSTVWENEEQRQQSWTELHRTTDDLLRALDVEDSTVNLLADDAELRATVANSSTTSFHDLRVVVRPGNDRVTADQPEGSLGLGARGRASTSFTARTHAAGQVPVRILVTTPDGGRVLARGEVTVNARPATGWWYAGIGIVTALLIGFGAWRTVRQVRAGATPPPS</sequence>
<name>A0A2I1PCT7_9MICO</name>
<protein>
    <recommendedName>
        <fullName evidence="6">Secreted protein</fullName>
    </recommendedName>
</protein>
<keyword evidence="5" id="KW-1185">Reference proteome</keyword>
<organism evidence="4 5">
    <name type="scientific">Kytococcus schroeteri</name>
    <dbReference type="NCBI Taxonomy" id="138300"/>
    <lineage>
        <taxon>Bacteria</taxon>
        <taxon>Bacillati</taxon>
        <taxon>Actinomycetota</taxon>
        <taxon>Actinomycetes</taxon>
        <taxon>Micrococcales</taxon>
        <taxon>Kytococcaceae</taxon>
        <taxon>Kytococcus</taxon>
    </lineage>
</organism>
<gene>
    <name evidence="4" type="ORF">CYJ76_02530</name>
</gene>
<keyword evidence="3" id="KW-0732">Signal</keyword>
<accession>A0A2I1PCT7</accession>
<evidence type="ECO:0000256" key="3">
    <source>
        <dbReference type="SAM" id="SignalP"/>
    </source>
</evidence>
<feature type="transmembrane region" description="Helical" evidence="2">
    <location>
        <begin position="650"/>
        <end position="669"/>
    </location>
</feature>
<feature type="chain" id="PRO_5039125238" description="Secreted protein" evidence="3">
    <location>
        <begin position="36"/>
        <end position="684"/>
    </location>
</feature>
<evidence type="ECO:0000313" key="4">
    <source>
        <dbReference type="EMBL" id="PKZ42449.1"/>
    </source>
</evidence>
<dbReference type="InterPro" id="IPR006311">
    <property type="entry name" value="TAT_signal"/>
</dbReference>
<keyword evidence="2" id="KW-0812">Transmembrane</keyword>
<evidence type="ECO:0000313" key="5">
    <source>
        <dbReference type="Proteomes" id="UP000234206"/>
    </source>
</evidence>
<feature type="region of interest" description="Disordered" evidence="1">
    <location>
        <begin position="337"/>
        <end position="358"/>
    </location>
</feature>
<reference evidence="4 5" key="1">
    <citation type="submission" date="2017-12" db="EMBL/GenBank/DDBJ databases">
        <title>Phylogenetic diversity of female urinary microbiome.</title>
        <authorList>
            <person name="Thomas-White K."/>
            <person name="Wolfe A.J."/>
        </authorList>
    </citation>
    <scope>NUCLEOTIDE SEQUENCE [LARGE SCALE GENOMIC DNA]</scope>
    <source>
        <strain evidence="4 5">UMB1298</strain>
    </source>
</reference>
<dbReference type="EMBL" id="PKIZ01000003">
    <property type="protein sequence ID" value="PKZ42449.1"/>
    <property type="molecule type" value="Genomic_DNA"/>
</dbReference>